<sequence length="152" mass="16803">MQISSHADKISRLLSLRDRLDPLQDFELWYWTCLTAGTNIWNATLHATGLTSEDRAFSTIPGVHVVPQAGGGWRRELRGPGDVSHVGWPAIPGDMPEPVQRLEAALHALEAHRDPCLRGDRQPTQAIVDDCDHAMSQAIAVYLALVRPEARP</sequence>
<name>A0A7D4DVU5_9BURK</name>
<keyword evidence="2" id="KW-1185">Reference proteome</keyword>
<evidence type="ECO:0000313" key="1">
    <source>
        <dbReference type="EMBL" id="QKH33594.1"/>
    </source>
</evidence>
<dbReference type="Proteomes" id="UP000500970">
    <property type="component" value="Chromosome"/>
</dbReference>
<organism evidence="1 2">
    <name type="scientific">Achromobacter pestifer</name>
    <dbReference type="NCBI Taxonomy" id="1353889"/>
    <lineage>
        <taxon>Bacteria</taxon>
        <taxon>Pseudomonadati</taxon>
        <taxon>Pseudomonadota</taxon>
        <taxon>Betaproteobacteria</taxon>
        <taxon>Burkholderiales</taxon>
        <taxon>Alcaligenaceae</taxon>
        <taxon>Achromobacter</taxon>
    </lineage>
</organism>
<dbReference type="KEGG" id="apes:FOC84_01020"/>
<dbReference type="RefSeq" id="WP_173142791.1">
    <property type="nucleotide sequence ID" value="NZ_CP053985.1"/>
</dbReference>
<dbReference type="EMBL" id="CP053985">
    <property type="protein sequence ID" value="QKH33594.1"/>
    <property type="molecule type" value="Genomic_DNA"/>
</dbReference>
<dbReference type="AlphaFoldDB" id="A0A7D4DVU5"/>
<reference evidence="1 2" key="1">
    <citation type="submission" date="2020-05" db="EMBL/GenBank/DDBJ databases">
        <title>FDA dAtabase for Regulatory Grade micrObial Sequences (FDA-ARGOS): Supporting development and validation of Infectious Disease Dx tests.</title>
        <authorList>
            <person name="Sproer C."/>
            <person name="Gronow S."/>
            <person name="Severitt S."/>
            <person name="Schroder I."/>
            <person name="Tallon L."/>
            <person name="Sadzewicz L."/>
            <person name="Zhao X."/>
            <person name="Vavikolanu K."/>
            <person name="Mehta A."/>
            <person name="Aluvathingal J."/>
            <person name="Nadendla S."/>
            <person name="Myers T."/>
            <person name="Yan Y."/>
            <person name="Sichtig H."/>
        </authorList>
    </citation>
    <scope>NUCLEOTIDE SEQUENCE [LARGE SCALE GENOMIC DNA]</scope>
    <source>
        <strain evidence="1 2">FDAARGOS_790</strain>
    </source>
</reference>
<evidence type="ECO:0000313" key="2">
    <source>
        <dbReference type="Proteomes" id="UP000500970"/>
    </source>
</evidence>
<accession>A0A7D4DVU5</accession>
<protein>
    <submittedName>
        <fullName evidence="1">Uncharacterized protein</fullName>
    </submittedName>
</protein>
<proteinExistence type="predicted"/>
<gene>
    <name evidence="1" type="ORF">FOC84_01020</name>
</gene>